<comment type="caution">
    <text evidence="2">The sequence shown here is derived from an EMBL/GenBank/DDBJ whole genome shotgun (WGS) entry which is preliminary data.</text>
</comment>
<gene>
    <name evidence="2" type="ORF">TrVE_jg3809</name>
</gene>
<keyword evidence="3" id="KW-1185">Reference proteome</keyword>
<keyword evidence="1" id="KW-0732">Signal</keyword>
<name>A0A9W7BI24_9STRA</name>
<feature type="signal peptide" evidence="1">
    <location>
        <begin position="1"/>
        <end position="17"/>
    </location>
</feature>
<evidence type="ECO:0000313" key="3">
    <source>
        <dbReference type="Proteomes" id="UP001165160"/>
    </source>
</evidence>
<reference evidence="3" key="1">
    <citation type="journal article" date="2023" name="Commun. Biol.">
        <title>Genome analysis of Parmales, the sister group of diatoms, reveals the evolutionary specialization of diatoms from phago-mixotrophs to photoautotrophs.</title>
        <authorList>
            <person name="Ban H."/>
            <person name="Sato S."/>
            <person name="Yoshikawa S."/>
            <person name="Yamada K."/>
            <person name="Nakamura Y."/>
            <person name="Ichinomiya M."/>
            <person name="Sato N."/>
            <person name="Blanc-Mathieu R."/>
            <person name="Endo H."/>
            <person name="Kuwata A."/>
            <person name="Ogata H."/>
        </authorList>
    </citation>
    <scope>NUCLEOTIDE SEQUENCE [LARGE SCALE GENOMIC DNA]</scope>
    <source>
        <strain evidence="3">NIES 3699</strain>
    </source>
</reference>
<dbReference type="AlphaFoldDB" id="A0A9W7BI24"/>
<accession>A0A9W7BI24</accession>
<dbReference type="Proteomes" id="UP001165160">
    <property type="component" value="Unassembled WGS sequence"/>
</dbReference>
<organism evidence="2 3">
    <name type="scientific">Triparma verrucosa</name>
    <dbReference type="NCBI Taxonomy" id="1606542"/>
    <lineage>
        <taxon>Eukaryota</taxon>
        <taxon>Sar</taxon>
        <taxon>Stramenopiles</taxon>
        <taxon>Ochrophyta</taxon>
        <taxon>Bolidophyceae</taxon>
        <taxon>Parmales</taxon>
        <taxon>Triparmaceae</taxon>
        <taxon>Triparma</taxon>
    </lineage>
</organism>
<feature type="chain" id="PRO_5040935868" evidence="1">
    <location>
        <begin position="18"/>
        <end position="70"/>
    </location>
</feature>
<protein>
    <submittedName>
        <fullName evidence="2">Uncharacterized protein</fullName>
    </submittedName>
</protein>
<evidence type="ECO:0000313" key="2">
    <source>
        <dbReference type="EMBL" id="GMH88275.1"/>
    </source>
</evidence>
<sequence>MQLKLLFASLLVVSTNAFVPVTFGVKSSTSLSSTPATDYEAELKKIEDDAKKRMDDKVKELKDKIEAESK</sequence>
<dbReference type="EMBL" id="BRXX01000080">
    <property type="protein sequence ID" value="GMH88275.1"/>
    <property type="molecule type" value="Genomic_DNA"/>
</dbReference>
<proteinExistence type="predicted"/>
<evidence type="ECO:0000256" key="1">
    <source>
        <dbReference type="SAM" id="SignalP"/>
    </source>
</evidence>